<evidence type="ECO:0000256" key="2">
    <source>
        <dbReference type="ARBA" id="ARBA00006434"/>
    </source>
</evidence>
<evidence type="ECO:0008006" key="9">
    <source>
        <dbReference type="Google" id="ProtNLM"/>
    </source>
</evidence>
<dbReference type="InterPro" id="IPR038377">
    <property type="entry name" value="Na/Glc_symporter_sf"/>
</dbReference>
<evidence type="ECO:0000256" key="3">
    <source>
        <dbReference type="ARBA" id="ARBA00022692"/>
    </source>
</evidence>
<feature type="transmembrane region" description="Helical" evidence="6">
    <location>
        <begin position="6"/>
        <end position="24"/>
    </location>
</feature>
<gene>
    <name evidence="7" type="ORF">EZH24_00080</name>
</gene>
<name>A0ABY2TUS0_9SPIR</name>
<protein>
    <recommendedName>
        <fullName evidence="9">Sodium:solute symporter family protein</fullName>
    </recommendedName>
</protein>
<organism evidence="7 8">
    <name type="scientific">Brachyspira catarrhinii</name>
    <dbReference type="NCBI Taxonomy" id="2528966"/>
    <lineage>
        <taxon>Bacteria</taxon>
        <taxon>Pseudomonadati</taxon>
        <taxon>Spirochaetota</taxon>
        <taxon>Spirochaetia</taxon>
        <taxon>Brachyspirales</taxon>
        <taxon>Brachyspiraceae</taxon>
        <taxon>Brachyspira</taxon>
    </lineage>
</organism>
<feature type="transmembrane region" description="Helical" evidence="6">
    <location>
        <begin position="44"/>
        <end position="64"/>
    </location>
</feature>
<dbReference type="Proteomes" id="UP000310168">
    <property type="component" value="Unassembled WGS sequence"/>
</dbReference>
<evidence type="ECO:0000256" key="4">
    <source>
        <dbReference type="ARBA" id="ARBA00022989"/>
    </source>
</evidence>
<dbReference type="EMBL" id="SJDU01000001">
    <property type="protein sequence ID" value="TKZ36450.1"/>
    <property type="molecule type" value="Genomic_DNA"/>
</dbReference>
<keyword evidence="3 6" id="KW-0812">Transmembrane</keyword>
<comment type="subcellular location">
    <subcellularLocation>
        <location evidence="1">Membrane</location>
        <topology evidence="1">Multi-pass membrane protein</topology>
    </subcellularLocation>
</comment>
<dbReference type="PROSITE" id="PS50283">
    <property type="entry name" value="NA_SOLUT_SYMP_3"/>
    <property type="match status" value="1"/>
</dbReference>
<keyword evidence="5 6" id="KW-0472">Membrane</keyword>
<proteinExistence type="inferred from homology"/>
<dbReference type="InterPro" id="IPR001734">
    <property type="entry name" value="Na/solute_symporter"/>
</dbReference>
<evidence type="ECO:0000313" key="8">
    <source>
        <dbReference type="Proteomes" id="UP000310168"/>
    </source>
</evidence>
<evidence type="ECO:0000313" key="7">
    <source>
        <dbReference type="EMBL" id="TKZ36450.1"/>
    </source>
</evidence>
<keyword evidence="8" id="KW-1185">Reference proteome</keyword>
<dbReference type="Gene3D" id="1.20.1730.10">
    <property type="entry name" value="Sodium/glucose cotransporter"/>
    <property type="match status" value="1"/>
</dbReference>
<sequence>MSGVNMIIGLLVYVVILMFFGWYIPRKQSGGADFLLGGRNVPFVLVLGTALATLVGTGSTMGAVGSAYNNGWGGGACRNRQRFRIFYIDFRFCKRKRI</sequence>
<evidence type="ECO:0000256" key="6">
    <source>
        <dbReference type="SAM" id="Phobius"/>
    </source>
</evidence>
<comment type="similarity">
    <text evidence="2">Belongs to the sodium:solute symporter (SSF) (TC 2.A.21) family.</text>
</comment>
<reference evidence="7 8" key="1">
    <citation type="journal article" date="2019" name="Anaerobe">
        <title>Brachyspira catarrhinii sp. nov., an anaerobic intestinal spirochaete isolated from vervet monkeys may have been misidentified as Brachyspira aalborgi in previous studies.</title>
        <authorList>
            <person name="Phillips N.D."/>
            <person name="La T."/>
            <person name="Hampson D.J."/>
        </authorList>
    </citation>
    <scope>NUCLEOTIDE SEQUENCE [LARGE SCALE GENOMIC DNA]</scope>
    <source>
        <strain evidence="7 8">Z12</strain>
    </source>
</reference>
<accession>A0ABY2TUS0</accession>
<dbReference type="RefSeq" id="WP_137997099.1">
    <property type="nucleotide sequence ID" value="NZ_SJDU01000001.1"/>
</dbReference>
<evidence type="ECO:0000256" key="1">
    <source>
        <dbReference type="ARBA" id="ARBA00004141"/>
    </source>
</evidence>
<keyword evidence="4 6" id="KW-1133">Transmembrane helix</keyword>
<evidence type="ECO:0000256" key="5">
    <source>
        <dbReference type="ARBA" id="ARBA00023136"/>
    </source>
</evidence>
<comment type="caution">
    <text evidence="7">The sequence shown here is derived from an EMBL/GenBank/DDBJ whole genome shotgun (WGS) entry which is preliminary data.</text>
</comment>